<dbReference type="InterPro" id="IPR020841">
    <property type="entry name" value="PKS_Beta-ketoAc_synthase_dom"/>
</dbReference>
<keyword evidence="4" id="KW-1003">Cell membrane</keyword>
<comment type="subcellular location">
    <subcellularLocation>
        <location evidence="1">Cell inner membrane</location>
    </subcellularLocation>
</comment>
<name>A0A149W1Q3_9PROT</name>
<dbReference type="InterPro" id="IPR016039">
    <property type="entry name" value="Thiolase-like"/>
</dbReference>
<evidence type="ECO:0000259" key="14">
    <source>
        <dbReference type="PROSITE" id="PS52004"/>
    </source>
</evidence>
<evidence type="ECO:0000256" key="3">
    <source>
        <dbReference type="ARBA" id="ARBA00022458"/>
    </source>
</evidence>
<dbReference type="SMART" id="SM00825">
    <property type="entry name" value="PKS_KS"/>
    <property type="match status" value="1"/>
</dbReference>
<comment type="similarity">
    <text evidence="2 13">Belongs to the thiolase-like superfamily. Beta-ketoacyl-ACP synthases family.</text>
</comment>
<evidence type="ECO:0000256" key="9">
    <source>
        <dbReference type="ARBA" id="ARBA00023136"/>
    </source>
</evidence>
<dbReference type="InterPro" id="IPR014031">
    <property type="entry name" value="Ketoacyl_synth_C"/>
</dbReference>
<evidence type="ECO:0000256" key="11">
    <source>
        <dbReference type="ARBA" id="ARBA00039445"/>
    </source>
</evidence>
<protein>
    <recommendedName>
        <fullName evidence="11">Nodulation protein E</fullName>
    </recommendedName>
    <alternativeName>
        <fullName evidence="12">Host-specificity of nodulation protein B</fullName>
    </alternativeName>
</protein>
<gene>
    <name evidence="15" type="primary">fabF_1</name>
    <name evidence="15" type="ORF">FEMY_00570</name>
</gene>
<dbReference type="InterPro" id="IPR014030">
    <property type="entry name" value="Ketoacyl_synth_N"/>
</dbReference>
<keyword evidence="8" id="KW-1133">Transmembrane helix</keyword>
<keyword evidence="7" id="KW-0812">Transmembrane</keyword>
<dbReference type="Pfam" id="PF02801">
    <property type="entry name" value="Ketoacyl-synt_C"/>
    <property type="match status" value="1"/>
</dbReference>
<keyword evidence="3" id="KW-0536">Nodulation</keyword>
<evidence type="ECO:0000256" key="6">
    <source>
        <dbReference type="ARBA" id="ARBA00022679"/>
    </source>
</evidence>
<dbReference type="SUPFAM" id="SSF53901">
    <property type="entry name" value="Thiolase-like"/>
    <property type="match status" value="2"/>
</dbReference>
<dbReference type="PATRIC" id="fig|1789004.3.peg.57"/>
<keyword evidence="9" id="KW-0472">Membrane</keyword>
<organism evidence="15 16">
    <name type="scientific">Ferrovum myxofaciens</name>
    <dbReference type="NCBI Taxonomy" id="416213"/>
    <lineage>
        <taxon>Bacteria</taxon>
        <taxon>Pseudomonadati</taxon>
        <taxon>Pseudomonadota</taxon>
        <taxon>Betaproteobacteria</taxon>
        <taxon>Ferrovales</taxon>
        <taxon>Ferrovaceae</taxon>
        <taxon>Ferrovum</taxon>
    </lineage>
</organism>
<dbReference type="EMBL" id="LRRD01000001">
    <property type="protein sequence ID" value="KXW59411.1"/>
    <property type="molecule type" value="Genomic_DNA"/>
</dbReference>
<dbReference type="GO" id="GO:0006633">
    <property type="term" value="P:fatty acid biosynthetic process"/>
    <property type="evidence" value="ECO:0007669"/>
    <property type="project" value="TreeGrafter"/>
</dbReference>
<dbReference type="Proteomes" id="UP000075653">
    <property type="component" value="Unassembled WGS sequence"/>
</dbReference>
<dbReference type="Pfam" id="PF00109">
    <property type="entry name" value="ketoacyl-synt"/>
    <property type="match status" value="1"/>
</dbReference>
<keyword evidence="15" id="KW-0012">Acyltransferase</keyword>
<dbReference type="PROSITE" id="PS52004">
    <property type="entry name" value="KS3_2"/>
    <property type="match status" value="1"/>
</dbReference>
<evidence type="ECO:0000256" key="1">
    <source>
        <dbReference type="ARBA" id="ARBA00004533"/>
    </source>
</evidence>
<dbReference type="AlphaFoldDB" id="A0A149W1Q3"/>
<evidence type="ECO:0000256" key="13">
    <source>
        <dbReference type="RuleBase" id="RU003694"/>
    </source>
</evidence>
<sequence length="420" mass="43645">MNTESAGVQRVVVTGVGVLSPFGEGAEVLVRALEEGHSGVRFLEVPWAKSLNSALAAPVLIPVESRFTKLRRLTLDRVAQLALLAAGEALTQAGLDFSGDEGLHCGLFWGTGIGGATTLEQAYHESFLDAQARPRPTTIVAFMANGSAGQLSIEFKIRGPSFTYSSACSSSAVALGEAFLAVRQGRVRYALAGGSEALLTLGVMKAWESLQTLAKPDPVHPETSCRPFSRDRSGFILGEGAGALILESESSAQARGATILAEIVGYGNTTDAGHITQPDAGGQARAIQEALHMAHLAPDQIDAINAHGTGTVVGDGVETRALKIVFGDHAAHIPISATKALHGHLMGAAGAVEMVAALGALRRGIVPPTAHWTTPDPACDLDYVTEGARALPALNTIMSNSFGFGGNNAVLIARRYTVSP</sequence>
<proteinExistence type="inferred from homology"/>
<comment type="function">
    <text evidence="10">Proposed to synthesize NOD factor fatty acyl chain. Involved in the synthesis of a highly unsaturated fatty acid moiety, which forms part of a lipo-oligosaccharide that is responsible for host specificity.</text>
</comment>
<evidence type="ECO:0000256" key="10">
    <source>
        <dbReference type="ARBA" id="ARBA00037576"/>
    </source>
</evidence>
<keyword evidence="6 13" id="KW-0808">Transferase</keyword>
<accession>A0A149W1Q3</accession>
<dbReference type="STRING" id="1789004.FEMY_00570"/>
<evidence type="ECO:0000313" key="16">
    <source>
        <dbReference type="Proteomes" id="UP000075653"/>
    </source>
</evidence>
<dbReference type="PANTHER" id="PTHR11712:SF352">
    <property type="entry name" value="3-OXOACYL-[ACYL-CARRIER-PROTEIN] SYNTHASE"/>
    <property type="match status" value="1"/>
</dbReference>
<dbReference type="CDD" id="cd00834">
    <property type="entry name" value="KAS_I_II"/>
    <property type="match status" value="1"/>
</dbReference>
<evidence type="ECO:0000256" key="5">
    <source>
        <dbReference type="ARBA" id="ARBA00022519"/>
    </source>
</evidence>
<dbReference type="PANTHER" id="PTHR11712">
    <property type="entry name" value="POLYKETIDE SYNTHASE-RELATED"/>
    <property type="match status" value="1"/>
</dbReference>
<dbReference type="RefSeq" id="WP_062187200.1">
    <property type="nucleotide sequence ID" value="NZ_CP149478.1"/>
</dbReference>
<dbReference type="InterPro" id="IPR000794">
    <property type="entry name" value="Beta-ketoacyl_synthase"/>
</dbReference>
<comment type="caution">
    <text evidence="15">The sequence shown here is derived from an EMBL/GenBank/DDBJ whole genome shotgun (WGS) entry which is preliminary data.</text>
</comment>
<keyword evidence="5" id="KW-0997">Cell inner membrane</keyword>
<keyword evidence="16" id="KW-1185">Reference proteome</keyword>
<evidence type="ECO:0000256" key="2">
    <source>
        <dbReference type="ARBA" id="ARBA00008467"/>
    </source>
</evidence>
<dbReference type="GO" id="GO:0005886">
    <property type="term" value="C:plasma membrane"/>
    <property type="evidence" value="ECO:0007669"/>
    <property type="project" value="UniProtKB-SubCell"/>
</dbReference>
<dbReference type="GO" id="GO:0004315">
    <property type="term" value="F:3-oxoacyl-[acyl-carrier-protein] synthase activity"/>
    <property type="evidence" value="ECO:0007669"/>
    <property type="project" value="TreeGrafter"/>
</dbReference>
<evidence type="ECO:0000256" key="8">
    <source>
        <dbReference type="ARBA" id="ARBA00022989"/>
    </source>
</evidence>
<evidence type="ECO:0000313" key="15">
    <source>
        <dbReference type="EMBL" id="KXW59411.1"/>
    </source>
</evidence>
<reference evidence="15 16" key="1">
    <citation type="submission" date="2016-01" db="EMBL/GenBank/DDBJ databases">
        <title>Genome sequence of the acidophilic iron oxidising Ferrovum strain Z-31.</title>
        <authorList>
            <person name="Poehlein A."/>
            <person name="Ullrich S.R."/>
            <person name="Schloemann M."/>
            <person name="Muehling M."/>
            <person name="Daniel R."/>
        </authorList>
    </citation>
    <scope>NUCLEOTIDE SEQUENCE [LARGE SCALE GENOMIC DNA]</scope>
    <source>
        <strain evidence="15 16">Z-31</strain>
    </source>
</reference>
<dbReference type="Gene3D" id="3.40.47.10">
    <property type="match status" value="1"/>
</dbReference>
<evidence type="ECO:0000256" key="4">
    <source>
        <dbReference type="ARBA" id="ARBA00022475"/>
    </source>
</evidence>
<evidence type="ECO:0000256" key="7">
    <source>
        <dbReference type="ARBA" id="ARBA00022692"/>
    </source>
</evidence>
<evidence type="ECO:0000256" key="12">
    <source>
        <dbReference type="ARBA" id="ARBA00041756"/>
    </source>
</evidence>
<feature type="domain" description="Ketosynthase family 3 (KS3)" evidence="14">
    <location>
        <begin position="8"/>
        <end position="415"/>
    </location>
</feature>